<proteinExistence type="predicted"/>
<sequence>MVYATRMPRAGLIHSIFWCLFHPATDRLASLRASFYAIKGEQYHYIELGVFDQ</sequence>
<organism evidence="1 2">
    <name type="scientific">Candidatus Brevifilum fermentans</name>
    <dbReference type="NCBI Taxonomy" id="1986204"/>
    <lineage>
        <taxon>Bacteria</taxon>
        <taxon>Bacillati</taxon>
        <taxon>Chloroflexota</taxon>
        <taxon>Anaerolineae</taxon>
        <taxon>Anaerolineales</taxon>
        <taxon>Anaerolineaceae</taxon>
        <taxon>Candidatus Brevifilum</taxon>
    </lineage>
</organism>
<gene>
    <name evidence="1" type="ORF">CFX1CAM_0802</name>
</gene>
<keyword evidence="2" id="KW-1185">Reference proteome</keyword>
<evidence type="ECO:0000313" key="1">
    <source>
        <dbReference type="EMBL" id="SMX53867.1"/>
    </source>
</evidence>
<accession>A0A1Y6K4U4</accession>
<dbReference type="KEGG" id="abat:CFX1CAM_0802"/>
<protein>
    <submittedName>
        <fullName evidence="1">Uncharacterized protein</fullName>
    </submittedName>
</protein>
<reference evidence="2" key="1">
    <citation type="submission" date="2017-05" db="EMBL/GenBank/DDBJ databases">
        <authorList>
            <person name="Kirkegaard R."/>
            <person name="Mcilroy J S."/>
        </authorList>
    </citation>
    <scope>NUCLEOTIDE SEQUENCE [LARGE SCALE GENOMIC DNA]</scope>
</reference>
<dbReference type="Proteomes" id="UP000195514">
    <property type="component" value="Chromosome I"/>
</dbReference>
<dbReference type="AlphaFoldDB" id="A0A1Y6K4U4"/>
<dbReference type="EMBL" id="LT859958">
    <property type="protein sequence ID" value="SMX53867.1"/>
    <property type="molecule type" value="Genomic_DNA"/>
</dbReference>
<evidence type="ECO:0000313" key="2">
    <source>
        <dbReference type="Proteomes" id="UP000195514"/>
    </source>
</evidence>
<name>A0A1Y6K4U4_9CHLR</name>